<dbReference type="PIRSF" id="PIRSF002741">
    <property type="entry name" value="MppA"/>
    <property type="match status" value="1"/>
</dbReference>
<accession>A0ABT2LTN2</accession>
<proteinExistence type="inferred from homology"/>
<dbReference type="InterPro" id="IPR030678">
    <property type="entry name" value="Peptide/Ni-bd"/>
</dbReference>
<evidence type="ECO:0000256" key="2">
    <source>
        <dbReference type="ARBA" id="ARBA00005695"/>
    </source>
</evidence>
<dbReference type="InterPro" id="IPR000914">
    <property type="entry name" value="SBP_5_dom"/>
</dbReference>
<dbReference type="PANTHER" id="PTHR30290">
    <property type="entry name" value="PERIPLASMIC BINDING COMPONENT OF ABC TRANSPORTER"/>
    <property type="match status" value="1"/>
</dbReference>
<dbReference type="CDD" id="cd00995">
    <property type="entry name" value="PBP2_NikA_DppA_OppA_like"/>
    <property type="match status" value="1"/>
</dbReference>
<evidence type="ECO:0000256" key="1">
    <source>
        <dbReference type="ARBA" id="ARBA00004418"/>
    </source>
</evidence>
<gene>
    <name evidence="7" type="ORF">N5A92_16980</name>
</gene>
<protein>
    <submittedName>
        <fullName evidence="7">ABC transporter substrate-binding protein</fullName>
    </submittedName>
</protein>
<feature type="signal peptide" evidence="5">
    <location>
        <begin position="1"/>
        <end position="25"/>
    </location>
</feature>
<reference evidence="7 8" key="1">
    <citation type="submission" date="2022-09" db="EMBL/GenBank/DDBJ databases">
        <title>Chelativorans salina sp. nov., a novel slightly halophilic bacterium isolated from a saline lake sediment enrichment.</title>
        <authorList>
            <person name="Gao L."/>
            <person name="Fang B.-Z."/>
            <person name="Li W.-J."/>
        </authorList>
    </citation>
    <scope>NUCLEOTIDE SEQUENCE [LARGE SCALE GENOMIC DNA]</scope>
    <source>
        <strain evidence="7 8">EGI FJ00035</strain>
    </source>
</reference>
<evidence type="ECO:0000256" key="3">
    <source>
        <dbReference type="ARBA" id="ARBA00022448"/>
    </source>
</evidence>
<dbReference type="Gene3D" id="3.90.76.10">
    <property type="entry name" value="Dipeptide-binding Protein, Domain 1"/>
    <property type="match status" value="1"/>
</dbReference>
<keyword evidence="3" id="KW-0813">Transport</keyword>
<name>A0ABT2LTN2_9HYPH</name>
<comment type="similarity">
    <text evidence="2">Belongs to the bacterial solute-binding protein 5 family.</text>
</comment>
<dbReference type="Pfam" id="PF00496">
    <property type="entry name" value="SBP_bac_5"/>
    <property type="match status" value="1"/>
</dbReference>
<dbReference type="Gene3D" id="3.40.190.10">
    <property type="entry name" value="Periplasmic binding protein-like II"/>
    <property type="match status" value="1"/>
</dbReference>
<feature type="domain" description="Solute-binding protein family 5" evidence="6">
    <location>
        <begin position="71"/>
        <end position="428"/>
    </location>
</feature>
<keyword evidence="4 5" id="KW-0732">Signal</keyword>
<dbReference type="PANTHER" id="PTHR30290:SF9">
    <property type="entry name" value="OLIGOPEPTIDE-BINDING PROTEIN APPA"/>
    <property type="match status" value="1"/>
</dbReference>
<evidence type="ECO:0000259" key="6">
    <source>
        <dbReference type="Pfam" id="PF00496"/>
    </source>
</evidence>
<dbReference type="InterPro" id="IPR039424">
    <property type="entry name" value="SBP_5"/>
</dbReference>
<keyword evidence="8" id="KW-1185">Reference proteome</keyword>
<dbReference type="RefSeq" id="WP_260904888.1">
    <property type="nucleotide sequence ID" value="NZ_JAOCZP010000005.1"/>
</dbReference>
<comment type="caution">
    <text evidence="7">The sequence shown here is derived from an EMBL/GenBank/DDBJ whole genome shotgun (WGS) entry which is preliminary data.</text>
</comment>
<sequence>MQTRREFLVSSALATAVGLPRVAFAQSEDSITIAIGDEPTTSDQTVAWTGVDYNTIENYAEYLFPRDTGGEIVPGLAAEWKYSEDGKTLDVTLRDDVVFHSGDKLTAADVVFSYERGMEESRTVANRLRSFDRIEVKDNYHLTFHFKNPDVTFLPNRGAAMMASKAYFDRVGEEEFSRNPVGTGPYKFSSYAVGEYVEVERFDDYWGAVPPIARAKFVFVPEETTRVASLQAGETDLIMACPYYAVAGFDAVGDVKTVKLPVNHPTMSIVFSTQNPEDPWHDRQVRLALAYAVDTDAIINGVLFGVPQRLAFLAPYEVGYDPDLKPYPYDPEKAKALLAEAGYPDGFDMELNYAITGRVQMNPQVAEAVAAYFEAVGVRTKLVGEEWEAYRSKYNAAKEPGSSYVALFTHGRAGSPDPTYNLGLFFRAGGPISIYNNPELDAINAEATATMDEEKRGELIKQAVRLIHEDVPSIPIYNNFAVYAMKSNVNFVPTQGFNFDLVLVKDMSFA</sequence>
<dbReference type="SUPFAM" id="SSF53850">
    <property type="entry name" value="Periplasmic binding protein-like II"/>
    <property type="match status" value="1"/>
</dbReference>
<evidence type="ECO:0000256" key="4">
    <source>
        <dbReference type="ARBA" id="ARBA00022729"/>
    </source>
</evidence>
<dbReference type="InterPro" id="IPR006311">
    <property type="entry name" value="TAT_signal"/>
</dbReference>
<feature type="chain" id="PRO_5046192006" evidence="5">
    <location>
        <begin position="26"/>
        <end position="510"/>
    </location>
</feature>
<comment type="subcellular location">
    <subcellularLocation>
        <location evidence="1">Periplasm</location>
    </subcellularLocation>
</comment>
<evidence type="ECO:0000313" key="8">
    <source>
        <dbReference type="Proteomes" id="UP001320831"/>
    </source>
</evidence>
<dbReference type="Proteomes" id="UP001320831">
    <property type="component" value="Unassembled WGS sequence"/>
</dbReference>
<dbReference type="PROSITE" id="PS51318">
    <property type="entry name" value="TAT"/>
    <property type="match status" value="1"/>
</dbReference>
<organism evidence="7 8">
    <name type="scientific">Chelativorans salis</name>
    <dbReference type="NCBI Taxonomy" id="2978478"/>
    <lineage>
        <taxon>Bacteria</taxon>
        <taxon>Pseudomonadati</taxon>
        <taxon>Pseudomonadota</taxon>
        <taxon>Alphaproteobacteria</taxon>
        <taxon>Hyphomicrobiales</taxon>
        <taxon>Phyllobacteriaceae</taxon>
        <taxon>Chelativorans</taxon>
    </lineage>
</organism>
<dbReference type="EMBL" id="JAOCZP010000005">
    <property type="protein sequence ID" value="MCT7376728.1"/>
    <property type="molecule type" value="Genomic_DNA"/>
</dbReference>
<evidence type="ECO:0000256" key="5">
    <source>
        <dbReference type="SAM" id="SignalP"/>
    </source>
</evidence>
<evidence type="ECO:0000313" key="7">
    <source>
        <dbReference type="EMBL" id="MCT7376728.1"/>
    </source>
</evidence>
<dbReference type="Gene3D" id="3.10.105.10">
    <property type="entry name" value="Dipeptide-binding Protein, Domain 3"/>
    <property type="match status" value="1"/>
</dbReference>